<dbReference type="OrthoDB" id="9814427at2"/>
<proteinExistence type="inferred from homology"/>
<dbReference type="SUPFAM" id="SSF53822">
    <property type="entry name" value="Periplasmic binding protein-like I"/>
    <property type="match status" value="1"/>
</dbReference>
<reference evidence="7 8" key="1">
    <citation type="submission" date="2012-03" db="EMBL/GenBank/DDBJ databases">
        <authorList>
            <person name="Durkin A.S."/>
            <person name="McCorrison J."/>
            <person name="Torralba M."/>
            <person name="Gillis M."/>
            <person name="Methe B."/>
            <person name="Sutton G."/>
            <person name="Nelson K.E."/>
        </authorList>
    </citation>
    <scope>NUCLEOTIDE SEQUENCE [LARGE SCALE GENOMIC DNA]</scope>
    <source>
        <strain evidence="7 8">F0468</strain>
    </source>
</reference>
<dbReference type="eggNOG" id="COG1879">
    <property type="taxonomic scope" value="Bacteria"/>
</dbReference>
<protein>
    <submittedName>
        <fullName evidence="7">Periplasmic binding protein and sugar binding domain of the LacI family protein</fullName>
    </submittedName>
</protein>
<name>I0RA27_9FIRM</name>
<dbReference type="PATRIC" id="fig|1095750.3.peg.684"/>
<evidence type="ECO:0000256" key="1">
    <source>
        <dbReference type="ARBA" id="ARBA00004196"/>
    </source>
</evidence>
<dbReference type="AlphaFoldDB" id="I0RA27"/>
<keyword evidence="3 5" id="KW-0732">Signal</keyword>
<dbReference type="PROSITE" id="PS51257">
    <property type="entry name" value="PROKAR_LIPOPROTEIN"/>
    <property type="match status" value="1"/>
</dbReference>
<evidence type="ECO:0000256" key="4">
    <source>
        <dbReference type="SAM" id="MobiDB-lite"/>
    </source>
</evidence>
<dbReference type="GO" id="GO:0030313">
    <property type="term" value="C:cell envelope"/>
    <property type="evidence" value="ECO:0007669"/>
    <property type="project" value="UniProtKB-SubCell"/>
</dbReference>
<feature type="domain" description="Periplasmic binding protein" evidence="6">
    <location>
        <begin position="70"/>
        <end position="309"/>
    </location>
</feature>
<evidence type="ECO:0000259" key="6">
    <source>
        <dbReference type="Pfam" id="PF13407"/>
    </source>
</evidence>
<comment type="subcellular location">
    <subcellularLocation>
        <location evidence="1">Cell envelope</location>
    </subcellularLocation>
</comment>
<evidence type="ECO:0000313" key="8">
    <source>
        <dbReference type="Proteomes" id="UP000005039"/>
    </source>
</evidence>
<dbReference type="Proteomes" id="UP000005039">
    <property type="component" value="Unassembled WGS sequence"/>
</dbReference>
<sequence>MSKKGLGFVLSAIMIAMLALTGCGGSKATGESKSVESSETSGESKSEEAKSEESKDSSKLIVVGYAQVGAESDWRTANTESFKTTFVPENGYKLIFNDAQQKQENQIKAIRDFIQQEVDYIVLAPVVETGWDTVLQEAKDAGIPVILSDRMIKTSDDSLYTALVCGNFVKEGETAGHWLEDYLKLKGRNHDESINIVTLQGTIGASAQVGRTDGFGNILSQHPNWKMLAKQTGEFTQSKGQEVMESFLKQFDNIDVVVAENDNMAFGAIDAIKAAGKTCGPNGDITVISFDAVKAAFDAMIAGDLNVSVECNPLHGPRVAEIIQKLEKGETVDKIQYVDETYFDTSMDLEKIKAERAY</sequence>
<feature type="signal peptide" evidence="5">
    <location>
        <begin position="1"/>
        <end position="21"/>
    </location>
</feature>
<dbReference type="Pfam" id="PF13407">
    <property type="entry name" value="Peripla_BP_4"/>
    <property type="match status" value="1"/>
</dbReference>
<accession>I0RA27</accession>
<dbReference type="Gene3D" id="3.40.50.2300">
    <property type="match status" value="2"/>
</dbReference>
<keyword evidence="8" id="KW-1185">Reference proteome</keyword>
<feature type="chain" id="PRO_5038834799" evidence="5">
    <location>
        <begin position="22"/>
        <end position="358"/>
    </location>
</feature>
<feature type="compositionally biased region" description="Basic and acidic residues" evidence="4">
    <location>
        <begin position="42"/>
        <end position="55"/>
    </location>
</feature>
<feature type="compositionally biased region" description="Low complexity" evidence="4">
    <location>
        <begin position="31"/>
        <end position="41"/>
    </location>
</feature>
<evidence type="ECO:0000256" key="5">
    <source>
        <dbReference type="SAM" id="SignalP"/>
    </source>
</evidence>
<dbReference type="RefSeq" id="WP_008753338.1">
    <property type="nucleotide sequence ID" value="NZ_AJGH01000036.1"/>
</dbReference>
<comment type="caution">
    <text evidence="7">The sequence shown here is derived from an EMBL/GenBank/DDBJ whole genome shotgun (WGS) entry which is preliminary data.</text>
</comment>
<gene>
    <name evidence="7" type="ORF">HMPREF9970_1341</name>
</gene>
<evidence type="ECO:0000256" key="2">
    <source>
        <dbReference type="ARBA" id="ARBA00007639"/>
    </source>
</evidence>
<feature type="region of interest" description="Disordered" evidence="4">
    <location>
        <begin position="26"/>
        <end position="55"/>
    </location>
</feature>
<dbReference type="PANTHER" id="PTHR46847:SF3">
    <property type="entry name" value="GALACTOFURANOSE-BINDING PROTEIN YTFQ"/>
    <property type="match status" value="1"/>
</dbReference>
<comment type="similarity">
    <text evidence="2">Belongs to the bacterial solute-binding protein 2 family.</text>
</comment>
<evidence type="ECO:0000256" key="3">
    <source>
        <dbReference type="ARBA" id="ARBA00022729"/>
    </source>
</evidence>
<dbReference type="InterPro" id="IPR025997">
    <property type="entry name" value="SBP_2_dom"/>
</dbReference>
<evidence type="ECO:0000313" key="7">
    <source>
        <dbReference type="EMBL" id="EIC96535.1"/>
    </source>
</evidence>
<organism evidence="7 8">
    <name type="scientific">Lachnoanaerobaculum saburreum F0468</name>
    <dbReference type="NCBI Taxonomy" id="1095750"/>
    <lineage>
        <taxon>Bacteria</taxon>
        <taxon>Bacillati</taxon>
        <taxon>Bacillota</taxon>
        <taxon>Clostridia</taxon>
        <taxon>Lachnospirales</taxon>
        <taxon>Lachnospiraceae</taxon>
        <taxon>Lachnoanaerobaculum</taxon>
    </lineage>
</organism>
<dbReference type="PANTHER" id="PTHR46847">
    <property type="entry name" value="D-ALLOSE-BINDING PERIPLASMIC PROTEIN-RELATED"/>
    <property type="match status" value="1"/>
</dbReference>
<dbReference type="EMBL" id="AJGH01000036">
    <property type="protein sequence ID" value="EIC96535.1"/>
    <property type="molecule type" value="Genomic_DNA"/>
</dbReference>
<dbReference type="InterPro" id="IPR028082">
    <property type="entry name" value="Peripla_BP_I"/>
</dbReference>
<dbReference type="CDD" id="cd06309">
    <property type="entry name" value="PBP1_galactofuranose_YtfQ-like"/>
    <property type="match status" value="1"/>
</dbReference>
<dbReference type="GO" id="GO:0030246">
    <property type="term" value="F:carbohydrate binding"/>
    <property type="evidence" value="ECO:0007669"/>
    <property type="project" value="UniProtKB-ARBA"/>
</dbReference>